<name>A0A344PL77_9RHOB</name>
<evidence type="ECO:0000313" key="2">
    <source>
        <dbReference type="EMBL" id="AXC50132.1"/>
    </source>
</evidence>
<dbReference type="EMBL" id="CP030918">
    <property type="protein sequence ID" value="AXC50132.1"/>
    <property type="molecule type" value="Genomic_DNA"/>
</dbReference>
<sequence length="193" mass="21174">MHGLINRSIESFLRDSYGEAAWNSVADALGIEREGFEPFRRYPDADTHCLVAIGARVLAKPEAEFLEDVGAWLARIEPARRLLRFSGADFADFVLALEELPGRAHLVLPDLDMPRISVLVQGEAQFCVAVTHSFPEWRCVLAGVLRAMSDEYGALALIVDEGAYISVDVSDDSFGAARDFDLGAGPRAHREAI</sequence>
<dbReference type="OrthoDB" id="981203at2"/>
<dbReference type="InterPro" id="IPR038158">
    <property type="entry name" value="H-NOX_domain_sf"/>
</dbReference>
<dbReference type="InterPro" id="IPR024096">
    <property type="entry name" value="NO_sig/Golgi_transp_ligand-bd"/>
</dbReference>
<dbReference type="KEGG" id="pars:DRW48_10875"/>
<proteinExistence type="predicted"/>
<dbReference type="Pfam" id="PF07700">
    <property type="entry name" value="HNOB"/>
    <property type="match status" value="1"/>
</dbReference>
<feature type="domain" description="Heme NO-binding" evidence="1">
    <location>
        <begin position="2"/>
        <end position="120"/>
    </location>
</feature>
<dbReference type="AlphaFoldDB" id="A0A344PL77"/>
<dbReference type="InterPro" id="IPR011644">
    <property type="entry name" value="Heme_NO-bd"/>
</dbReference>
<reference evidence="3" key="1">
    <citation type="submission" date="2018-07" db="EMBL/GenBank/DDBJ databases">
        <title>Genome sequencing of Paracoccus sp. SC2-6.</title>
        <authorList>
            <person name="Heo J."/>
            <person name="Kim S.-J."/>
            <person name="Kwon S.-W."/>
        </authorList>
    </citation>
    <scope>NUCLEOTIDE SEQUENCE [LARGE SCALE GENOMIC DNA]</scope>
    <source>
        <strain evidence="3">SC2-6</strain>
    </source>
</reference>
<organism evidence="2 3">
    <name type="scientific">Paracoccus suum</name>
    <dbReference type="NCBI Taxonomy" id="2259340"/>
    <lineage>
        <taxon>Bacteria</taxon>
        <taxon>Pseudomonadati</taxon>
        <taxon>Pseudomonadota</taxon>
        <taxon>Alphaproteobacteria</taxon>
        <taxon>Rhodobacterales</taxon>
        <taxon>Paracoccaceae</taxon>
        <taxon>Paracoccus</taxon>
    </lineage>
</organism>
<protein>
    <submittedName>
        <fullName evidence="2">Heme NO-binding protein</fullName>
    </submittedName>
</protein>
<dbReference type="SUPFAM" id="SSF111126">
    <property type="entry name" value="Ligand-binding domain in the NO signalling and Golgi transport"/>
    <property type="match status" value="1"/>
</dbReference>
<dbReference type="Gene3D" id="3.90.1520.10">
    <property type="entry name" value="H-NOX domain"/>
    <property type="match status" value="1"/>
</dbReference>
<keyword evidence="3" id="KW-1185">Reference proteome</keyword>
<evidence type="ECO:0000259" key="1">
    <source>
        <dbReference type="Pfam" id="PF07700"/>
    </source>
</evidence>
<dbReference type="Proteomes" id="UP000252023">
    <property type="component" value="Chromosome"/>
</dbReference>
<dbReference type="RefSeq" id="WP_114076451.1">
    <property type="nucleotide sequence ID" value="NZ_CP030918.1"/>
</dbReference>
<dbReference type="GO" id="GO:0020037">
    <property type="term" value="F:heme binding"/>
    <property type="evidence" value="ECO:0007669"/>
    <property type="project" value="InterPro"/>
</dbReference>
<gene>
    <name evidence="2" type="ORF">DRW48_10875</name>
</gene>
<accession>A0A344PL77</accession>
<evidence type="ECO:0000313" key="3">
    <source>
        <dbReference type="Proteomes" id="UP000252023"/>
    </source>
</evidence>